<proteinExistence type="predicted"/>
<dbReference type="EMBL" id="AP018694">
    <property type="protein sequence ID" value="BBE18143.1"/>
    <property type="molecule type" value="Genomic_DNA"/>
</dbReference>
<dbReference type="Pfam" id="PF13581">
    <property type="entry name" value="HATPase_c_2"/>
    <property type="match status" value="1"/>
</dbReference>
<name>A0A5K7S996_9BACT</name>
<dbReference type="PANTHER" id="PTHR35526">
    <property type="entry name" value="ANTI-SIGMA-F FACTOR RSBW-RELATED"/>
    <property type="match status" value="1"/>
</dbReference>
<sequence length="132" mass="15126">MERELIIASELKELNNLRLFLNQIFTDTNLNREYFNRVLLGLCEAVSNSIVHGNKSDCSKKVFISFLYDENKLVLTVRDEGSGFSLDDVGDPTQPENRKKENGRGLFLIQQIADEVYFYNGGNKIQILYSLV</sequence>
<dbReference type="KEGG" id="anf:AQPE_2303"/>
<dbReference type="InterPro" id="IPR036890">
    <property type="entry name" value="HATPase_C_sf"/>
</dbReference>
<dbReference type="SUPFAM" id="SSF55874">
    <property type="entry name" value="ATPase domain of HSP90 chaperone/DNA topoisomerase II/histidine kinase"/>
    <property type="match status" value="1"/>
</dbReference>
<organism evidence="3 4">
    <name type="scientific">Aquipluma nitroreducens</name>
    <dbReference type="NCBI Taxonomy" id="2010828"/>
    <lineage>
        <taxon>Bacteria</taxon>
        <taxon>Pseudomonadati</taxon>
        <taxon>Bacteroidota</taxon>
        <taxon>Bacteroidia</taxon>
        <taxon>Marinilabiliales</taxon>
        <taxon>Prolixibacteraceae</taxon>
        <taxon>Aquipluma</taxon>
    </lineage>
</organism>
<dbReference type="GO" id="GO:0004674">
    <property type="term" value="F:protein serine/threonine kinase activity"/>
    <property type="evidence" value="ECO:0007669"/>
    <property type="project" value="UniProtKB-KW"/>
</dbReference>
<keyword evidence="1" id="KW-0723">Serine/threonine-protein kinase</keyword>
<evidence type="ECO:0000256" key="1">
    <source>
        <dbReference type="ARBA" id="ARBA00022527"/>
    </source>
</evidence>
<evidence type="ECO:0000313" key="3">
    <source>
        <dbReference type="EMBL" id="BBE18143.1"/>
    </source>
</evidence>
<keyword evidence="4" id="KW-1185">Reference proteome</keyword>
<keyword evidence="3" id="KW-0808">Transferase</keyword>
<protein>
    <submittedName>
        <fullName evidence="3">Serine-protein kinase RsbW</fullName>
    </submittedName>
</protein>
<dbReference type="InterPro" id="IPR050267">
    <property type="entry name" value="Anti-sigma-factor_SerPK"/>
</dbReference>
<dbReference type="Gene3D" id="3.30.565.10">
    <property type="entry name" value="Histidine kinase-like ATPase, C-terminal domain"/>
    <property type="match status" value="1"/>
</dbReference>
<accession>A0A5K7S996</accession>
<evidence type="ECO:0000259" key="2">
    <source>
        <dbReference type="Pfam" id="PF13581"/>
    </source>
</evidence>
<dbReference type="Proteomes" id="UP001193389">
    <property type="component" value="Chromosome"/>
</dbReference>
<keyword evidence="3" id="KW-0418">Kinase</keyword>
<dbReference type="CDD" id="cd16936">
    <property type="entry name" value="HATPase_RsbW-like"/>
    <property type="match status" value="1"/>
</dbReference>
<dbReference type="InterPro" id="IPR003594">
    <property type="entry name" value="HATPase_dom"/>
</dbReference>
<evidence type="ECO:0000313" key="4">
    <source>
        <dbReference type="Proteomes" id="UP001193389"/>
    </source>
</evidence>
<gene>
    <name evidence="3" type="ORF">AQPE_2303</name>
</gene>
<dbReference type="PANTHER" id="PTHR35526:SF3">
    <property type="entry name" value="ANTI-SIGMA-F FACTOR RSBW"/>
    <property type="match status" value="1"/>
</dbReference>
<reference evidence="3" key="1">
    <citation type="journal article" date="2020" name="Int. J. Syst. Evol. Microbiol.">
        <title>Aquipluma nitroreducens gen. nov. sp. nov., a novel facultatively anaerobic bacterium isolated from a freshwater lake.</title>
        <authorList>
            <person name="Watanabe M."/>
            <person name="Kojima H."/>
            <person name="Fukui M."/>
        </authorList>
    </citation>
    <scope>NUCLEOTIDE SEQUENCE</scope>
    <source>
        <strain evidence="3">MeG22</strain>
    </source>
</reference>
<dbReference type="RefSeq" id="WP_318351073.1">
    <property type="nucleotide sequence ID" value="NZ_AP018694.1"/>
</dbReference>
<feature type="domain" description="Histidine kinase/HSP90-like ATPase" evidence="2">
    <location>
        <begin position="8"/>
        <end position="127"/>
    </location>
</feature>
<dbReference type="AlphaFoldDB" id="A0A5K7S996"/>